<evidence type="ECO:0000313" key="3">
    <source>
        <dbReference type="Proteomes" id="UP000488506"/>
    </source>
</evidence>
<comment type="caution">
    <text evidence="2">The sequence shown here is derived from an EMBL/GenBank/DDBJ whole genome shotgun (WGS) entry which is preliminary data.</text>
</comment>
<proteinExistence type="predicted"/>
<keyword evidence="1" id="KW-0732">Signal</keyword>
<accession>A0A833L0L2</accession>
<reference evidence="2 3" key="1">
    <citation type="submission" date="2019-12" db="EMBL/GenBank/DDBJ databases">
        <authorList>
            <person name="Wolfe R."/>
            <person name="Danczak R."/>
            <person name="Wilkins M."/>
        </authorList>
    </citation>
    <scope>NUCLEOTIDE SEQUENCE [LARGE SCALE GENOMIC DNA]</scope>
    <source>
        <strain evidence="2">X2_MaxBin.013</strain>
    </source>
</reference>
<dbReference type="EMBL" id="WPAF01000017">
    <property type="protein sequence ID" value="KAF0133826.1"/>
    <property type="molecule type" value="Genomic_DNA"/>
</dbReference>
<feature type="chain" id="PRO_5032857813" evidence="1">
    <location>
        <begin position="21"/>
        <end position="90"/>
    </location>
</feature>
<protein>
    <submittedName>
        <fullName evidence="2">Uncharacterized protein</fullName>
    </submittedName>
</protein>
<feature type="signal peptide" evidence="1">
    <location>
        <begin position="1"/>
        <end position="20"/>
    </location>
</feature>
<dbReference type="Proteomes" id="UP000488506">
    <property type="component" value="Unassembled WGS sequence"/>
</dbReference>
<sequence>MKKALVCLIFLMALVSVGLAAGEGRYQLCQGYYSVLTSGKDGTGMNVGGKEDTKDLFKIDTVTGKVWRYSAHYDDTGDHSVIRHYWTPCQ</sequence>
<evidence type="ECO:0000256" key="1">
    <source>
        <dbReference type="SAM" id="SignalP"/>
    </source>
</evidence>
<dbReference type="AlphaFoldDB" id="A0A833L0L2"/>
<gene>
    <name evidence="2" type="ORF">FD145_1036</name>
</gene>
<organism evidence="2 3">
    <name type="scientific">Candidatus Saganbacteria bacterium</name>
    <dbReference type="NCBI Taxonomy" id="2575572"/>
    <lineage>
        <taxon>Bacteria</taxon>
        <taxon>Bacillati</taxon>
        <taxon>Saganbacteria</taxon>
    </lineage>
</organism>
<evidence type="ECO:0000313" key="2">
    <source>
        <dbReference type="EMBL" id="KAF0133826.1"/>
    </source>
</evidence>
<name>A0A833L0L2_UNCSA</name>